<protein>
    <submittedName>
        <fullName evidence="2">Uncharacterized protein</fullName>
    </submittedName>
</protein>
<comment type="caution">
    <text evidence="2">The sequence shown here is derived from an EMBL/GenBank/DDBJ whole genome shotgun (WGS) entry which is preliminary data.</text>
</comment>
<feature type="compositionally biased region" description="Polar residues" evidence="1">
    <location>
        <begin position="10"/>
        <end position="32"/>
    </location>
</feature>
<proteinExistence type="predicted"/>
<accession>A0A9P7NBT5</accession>
<keyword evidence="3" id="KW-1185">Reference proteome</keyword>
<dbReference type="Proteomes" id="UP000748025">
    <property type="component" value="Unassembled WGS sequence"/>
</dbReference>
<reference evidence="2" key="1">
    <citation type="journal article" date="2020" name="bioRxiv">
        <title>Whole genome comparisons of ergot fungi reveals the divergence and evolution of species within the genus Claviceps are the result of varying mechanisms driving genome evolution and host range expansion.</title>
        <authorList>
            <person name="Wyka S.A."/>
            <person name="Mondo S.J."/>
            <person name="Liu M."/>
            <person name="Dettman J."/>
            <person name="Nalam V."/>
            <person name="Broders K.D."/>
        </authorList>
    </citation>
    <scope>NUCLEOTIDE SEQUENCE</scope>
    <source>
        <strain evidence="2">CCC 602</strain>
    </source>
</reference>
<organism evidence="2 3">
    <name type="scientific">Claviceps pusilla</name>
    <dbReference type="NCBI Taxonomy" id="123648"/>
    <lineage>
        <taxon>Eukaryota</taxon>
        <taxon>Fungi</taxon>
        <taxon>Dikarya</taxon>
        <taxon>Ascomycota</taxon>
        <taxon>Pezizomycotina</taxon>
        <taxon>Sordariomycetes</taxon>
        <taxon>Hypocreomycetidae</taxon>
        <taxon>Hypocreales</taxon>
        <taxon>Clavicipitaceae</taxon>
        <taxon>Claviceps</taxon>
    </lineage>
</organism>
<name>A0A9P7NBT5_9HYPO</name>
<dbReference type="EMBL" id="SRPW01000771">
    <property type="protein sequence ID" value="KAG6012191.1"/>
    <property type="molecule type" value="Genomic_DNA"/>
</dbReference>
<dbReference type="AlphaFoldDB" id="A0A9P7NBT5"/>
<evidence type="ECO:0000256" key="1">
    <source>
        <dbReference type="SAM" id="MobiDB-lite"/>
    </source>
</evidence>
<sequence>MTPFVDRIPETNNQAPANTACGNPEPGSQGTRESMHPIPVPRRIWWSLHVGLEPNTAAS</sequence>
<evidence type="ECO:0000313" key="2">
    <source>
        <dbReference type="EMBL" id="KAG6012191.1"/>
    </source>
</evidence>
<evidence type="ECO:0000313" key="3">
    <source>
        <dbReference type="Proteomes" id="UP000748025"/>
    </source>
</evidence>
<gene>
    <name evidence="2" type="ORF">E4U43_007905</name>
</gene>
<feature type="region of interest" description="Disordered" evidence="1">
    <location>
        <begin position="1"/>
        <end position="36"/>
    </location>
</feature>